<evidence type="ECO:0000313" key="2">
    <source>
        <dbReference type="Proteomes" id="UP001213680"/>
    </source>
</evidence>
<sequence>MQRDLQKKIKEATYLTAEKAWSYRPILRYFYIQHERMREFLYPEEIYEHLQQFVEFQEYTMDMLHQDLDSLTKWGNIIATQEHRRARTIEEYKKKNFRYQCTPYTVEFERMMIQLEQLGDSFGGSLEKTRFERLYQVLEKIEQASGQSNEECAQLWNDVMVYFREITQNTSDYMAYIHSEKVIEKMKTEAFLVYKDRFTTYLRDFIIALQRTAMQIQDVLTELTIKRIEPFLQQVMNHQHQAGRLEEDQKDVSTELMEKWRNLRGWFLGTIHGESEFERLQERTNEAIRRITRMVQRMSERHQQFRSRRRDYEHLATWFDGIETIEEAHRLSSVIFGVFHTRHLYGEQVPTDDMYVDIWDEAPMQHVTQPRTKQYKESTKAGAIIDRSEKIAEMRQLYLKQLEKERESIERYIEEGVISIKTLPVIEPHVRKLLLSWLGKAMVREDRIVKTEYGGRVRVMVEEERVVLRATDGSLEMPNVEYQFIDEEVMS</sequence>
<protein>
    <submittedName>
        <fullName evidence="1">TIGR02677 family protein</fullName>
    </submittedName>
</protein>
<evidence type="ECO:0000313" key="1">
    <source>
        <dbReference type="EMBL" id="WDH76240.1"/>
    </source>
</evidence>
<dbReference type="NCBIfam" id="TIGR02677">
    <property type="entry name" value="TIGR02677 family protein"/>
    <property type="match status" value="1"/>
</dbReference>
<dbReference type="Proteomes" id="UP001213680">
    <property type="component" value="Chromosome"/>
</dbReference>
<dbReference type="Pfam" id="PF09660">
    <property type="entry name" value="DUF2397"/>
    <property type="match status" value="1"/>
</dbReference>
<accession>A0ABY7WZE3</accession>
<gene>
    <name evidence="1" type="ORF">PTI97_01565</name>
</gene>
<name>A0ABY7WZE3_9BACL</name>
<dbReference type="InterPro" id="IPR013493">
    <property type="entry name" value="CHP02677"/>
</dbReference>
<organism evidence="1 2">
    <name type="scientific">Exiguobacterium marinum</name>
    <dbReference type="NCBI Taxonomy" id="273528"/>
    <lineage>
        <taxon>Bacteria</taxon>
        <taxon>Bacillati</taxon>
        <taxon>Bacillota</taxon>
        <taxon>Bacilli</taxon>
        <taxon>Bacillales</taxon>
        <taxon>Bacillales Family XII. Incertae Sedis</taxon>
        <taxon>Exiguobacterium</taxon>
    </lineage>
</organism>
<dbReference type="EMBL" id="CP118099">
    <property type="protein sequence ID" value="WDH76240.1"/>
    <property type="molecule type" value="Genomic_DNA"/>
</dbReference>
<dbReference type="RefSeq" id="WP_274357011.1">
    <property type="nucleotide sequence ID" value="NZ_CP118099.1"/>
</dbReference>
<proteinExistence type="predicted"/>
<reference evidence="1 2" key="1">
    <citation type="submission" date="2023-02" db="EMBL/GenBank/DDBJ databases">
        <title>A bacterium isolated from plastisphere.</title>
        <authorList>
            <person name="Sun Y."/>
        </authorList>
    </citation>
    <scope>NUCLEOTIDE SEQUENCE [LARGE SCALE GENOMIC DNA]</scope>
    <source>
        <strain evidence="2">a-1</strain>
    </source>
</reference>
<keyword evidence="2" id="KW-1185">Reference proteome</keyword>